<dbReference type="InterPro" id="IPR025558">
    <property type="entry name" value="DUF4283"/>
</dbReference>
<dbReference type="PANTHER" id="PTHR31286:SF167">
    <property type="entry name" value="OS09G0268800 PROTEIN"/>
    <property type="match status" value="1"/>
</dbReference>
<dbReference type="OrthoDB" id="1166622at2759"/>
<feature type="compositionally biased region" description="Low complexity" evidence="1">
    <location>
        <begin position="380"/>
        <end position="392"/>
    </location>
</feature>
<dbReference type="PANTHER" id="PTHR31286">
    <property type="entry name" value="GLYCINE-RICH CELL WALL STRUCTURAL PROTEIN 1.8-LIKE"/>
    <property type="match status" value="1"/>
</dbReference>
<accession>A0A9Q0J596</accession>
<reference evidence="4" key="1">
    <citation type="submission" date="2022-02" db="EMBL/GenBank/DDBJ databases">
        <authorList>
            <person name="Henning P.M."/>
            <person name="McCubbin A.G."/>
            <person name="Shore J.S."/>
        </authorList>
    </citation>
    <scope>NUCLEOTIDE SEQUENCE</scope>
    <source>
        <strain evidence="4">F60SS</strain>
        <tissue evidence="4">Leaves</tissue>
    </source>
</reference>
<sequence>MVGSSSRRIIDLGGENSEASQVTPEESLGAIVVRTYVVGKILGDRRPHISQIRSQMMSVWYIKGDFRIIPKPNNIFLIGFELEEDKKKVLKGTPWLVSNMHFCLKGWFPDMILSQVSFRQVLFWVQIHDIPTNLLTHEKIARISSVFPVFHCYEPSLEAMLGWQGFIRARVEVLTDMPLLPSVTCLDQNGAEIWVSFQYERLGELCYRCGKITHPISRCPKPTRPSEDCERPAEDSYGPWMRAKEIFGKHYPAKKQILVDMQEEQMELNKTHTMGGETKFDAISSQHNTIVTRSANKKRKAAEEDLASPIKKNARRAHTRVMNMVAELITDLHDASPIHTSASKPSWKKMARTTKVKYQPSTIDLIQAFDMEAEGRGKEQVVGQQQVTDGGVPAVPLTGE</sequence>
<protein>
    <recommendedName>
        <fullName evidence="6">CCHC-type domain-containing protein</fullName>
    </recommendedName>
</protein>
<feature type="domain" description="Zinc knuckle CX2CX4HX4C" evidence="3">
    <location>
        <begin position="190"/>
        <end position="221"/>
    </location>
</feature>
<organism evidence="4 5">
    <name type="scientific">Turnera subulata</name>
    <dbReference type="NCBI Taxonomy" id="218843"/>
    <lineage>
        <taxon>Eukaryota</taxon>
        <taxon>Viridiplantae</taxon>
        <taxon>Streptophyta</taxon>
        <taxon>Embryophyta</taxon>
        <taxon>Tracheophyta</taxon>
        <taxon>Spermatophyta</taxon>
        <taxon>Magnoliopsida</taxon>
        <taxon>eudicotyledons</taxon>
        <taxon>Gunneridae</taxon>
        <taxon>Pentapetalae</taxon>
        <taxon>rosids</taxon>
        <taxon>fabids</taxon>
        <taxon>Malpighiales</taxon>
        <taxon>Passifloraceae</taxon>
        <taxon>Turnera</taxon>
    </lineage>
</organism>
<dbReference type="Proteomes" id="UP001141552">
    <property type="component" value="Unassembled WGS sequence"/>
</dbReference>
<reference evidence="4" key="2">
    <citation type="journal article" date="2023" name="Plants (Basel)">
        <title>Annotation of the Turnera subulata (Passifloraceae) Draft Genome Reveals the S-Locus Evolved after the Divergence of Turneroideae from Passifloroideae in a Stepwise Manner.</title>
        <authorList>
            <person name="Henning P.M."/>
            <person name="Roalson E.H."/>
            <person name="Mir W."/>
            <person name="McCubbin A.G."/>
            <person name="Shore J.S."/>
        </authorList>
    </citation>
    <scope>NUCLEOTIDE SEQUENCE</scope>
    <source>
        <strain evidence="4">F60SS</strain>
    </source>
</reference>
<dbReference type="InterPro" id="IPR040256">
    <property type="entry name" value="At4g02000-like"/>
</dbReference>
<name>A0A9Q0J596_9ROSI</name>
<evidence type="ECO:0000259" key="3">
    <source>
        <dbReference type="Pfam" id="PF14392"/>
    </source>
</evidence>
<dbReference type="Pfam" id="PF14392">
    <property type="entry name" value="zf-CCHC_4"/>
    <property type="match status" value="1"/>
</dbReference>
<dbReference type="EMBL" id="JAKUCV010005716">
    <property type="protein sequence ID" value="KAJ4830161.1"/>
    <property type="molecule type" value="Genomic_DNA"/>
</dbReference>
<keyword evidence="5" id="KW-1185">Reference proteome</keyword>
<dbReference type="AlphaFoldDB" id="A0A9Q0J596"/>
<gene>
    <name evidence="4" type="ORF">Tsubulata_010292</name>
</gene>
<evidence type="ECO:0000259" key="2">
    <source>
        <dbReference type="Pfam" id="PF14111"/>
    </source>
</evidence>
<evidence type="ECO:0008006" key="6">
    <source>
        <dbReference type="Google" id="ProtNLM"/>
    </source>
</evidence>
<dbReference type="InterPro" id="IPR025836">
    <property type="entry name" value="Zn_knuckle_CX2CX4HX4C"/>
</dbReference>
<evidence type="ECO:0000313" key="4">
    <source>
        <dbReference type="EMBL" id="KAJ4830161.1"/>
    </source>
</evidence>
<evidence type="ECO:0000256" key="1">
    <source>
        <dbReference type="SAM" id="MobiDB-lite"/>
    </source>
</evidence>
<comment type="caution">
    <text evidence="4">The sequence shown here is derived from an EMBL/GenBank/DDBJ whole genome shotgun (WGS) entry which is preliminary data.</text>
</comment>
<feature type="region of interest" description="Disordered" evidence="1">
    <location>
        <begin position="380"/>
        <end position="400"/>
    </location>
</feature>
<evidence type="ECO:0000313" key="5">
    <source>
        <dbReference type="Proteomes" id="UP001141552"/>
    </source>
</evidence>
<dbReference type="Pfam" id="PF14111">
    <property type="entry name" value="DUF4283"/>
    <property type="match status" value="1"/>
</dbReference>
<feature type="domain" description="DUF4283" evidence="2">
    <location>
        <begin position="35"/>
        <end position="112"/>
    </location>
</feature>
<proteinExistence type="predicted"/>